<evidence type="ECO:0000313" key="2">
    <source>
        <dbReference type="Proteomes" id="UP001220610"/>
    </source>
</evidence>
<dbReference type="EMBL" id="CP119311">
    <property type="protein sequence ID" value="WEK38169.1"/>
    <property type="molecule type" value="Genomic_DNA"/>
</dbReference>
<accession>A0AAJ5WVH5</accession>
<proteinExistence type="predicted"/>
<organism evidence="1 2">
    <name type="scientific">Candidatus Pseudobacter hemicellulosilyticus</name>
    <dbReference type="NCBI Taxonomy" id="3121375"/>
    <lineage>
        <taxon>Bacteria</taxon>
        <taxon>Pseudomonadati</taxon>
        <taxon>Bacteroidota</taxon>
        <taxon>Chitinophagia</taxon>
        <taxon>Chitinophagales</taxon>
        <taxon>Chitinophagaceae</taxon>
        <taxon>Pseudobacter</taxon>
    </lineage>
</organism>
<gene>
    <name evidence="1" type="ORF">P0Y53_11745</name>
</gene>
<dbReference type="AlphaFoldDB" id="A0AAJ5WVH5"/>
<protein>
    <submittedName>
        <fullName evidence="1">Uncharacterized protein</fullName>
    </submittedName>
</protein>
<evidence type="ECO:0000313" key="1">
    <source>
        <dbReference type="EMBL" id="WEK38169.1"/>
    </source>
</evidence>
<sequence>MYSLLLAWRTKALLKAVKAGINGKQPAGASAVGRLGDSGQEEYYLNTRQKELKTGAHERR</sequence>
<reference evidence="1" key="1">
    <citation type="submission" date="2023-03" db="EMBL/GenBank/DDBJ databases">
        <title>Andean soil-derived lignocellulolytic bacterial consortium as a source of novel taxa and putative plastic-active enzymes.</title>
        <authorList>
            <person name="Diaz-Garcia L."/>
            <person name="Chuvochina M."/>
            <person name="Feuerriegel G."/>
            <person name="Bunk B."/>
            <person name="Sproer C."/>
            <person name="Streit W.R."/>
            <person name="Rodriguez L.M."/>
            <person name="Overmann J."/>
            <person name="Jimenez D.J."/>
        </authorList>
    </citation>
    <scope>NUCLEOTIDE SEQUENCE</scope>
    <source>
        <strain evidence="1">MAG 7</strain>
    </source>
</reference>
<name>A0AAJ5WVH5_9BACT</name>
<dbReference type="Proteomes" id="UP001220610">
    <property type="component" value="Chromosome"/>
</dbReference>